<dbReference type="EMBL" id="JBHSHT010000001">
    <property type="protein sequence ID" value="MFC4824819.1"/>
    <property type="molecule type" value="Genomic_DNA"/>
</dbReference>
<dbReference type="PANTHER" id="PTHR11220">
    <property type="entry name" value="HEME-BINDING PROTEIN-RELATED"/>
    <property type="match status" value="1"/>
</dbReference>
<organism evidence="2 3">
    <name type="scientific">Halorussus aquaticus</name>
    <dbReference type="NCBI Taxonomy" id="2953748"/>
    <lineage>
        <taxon>Archaea</taxon>
        <taxon>Methanobacteriati</taxon>
        <taxon>Methanobacteriota</taxon>
        <taxon>Stenosarchaea group</taxon>
        <taxon>Halobacteria</taxon>
        <taxon>Halobacteriales</taxon>
        <taxon>Haladaptataceae</taxon>
        <taxon>Halorussus</taxon>
    </lineage>
</organism>
<reference evidence="2 3" key="1">
    <citation type="journal article" date="2019" name="Int. J. Syst. Evol. Microbiol.">
        <title>The Global Catalogue of Microorganisms (GCM) 10K type strain sequencing project: providing services to taxonomists for standard genome sequencing and annotation.</title>
        <authorList>
            <consortium name="The Broad Institute Genomics Platform"/>
            <consortium name="The Broad Institute Genome Sequencing Center for Infectious Disease"/>
            <person name="Wu L."/>
            <person name="Ma J."/>
        </authorList>
    </citation>
    <scope>NUCLEOTIDE SEQUENCE [LARGE SCALE GENOMIC DNA]</scope>
    <source>
        <strain evidence="2 3">XZYJ18</strain>
    </source>
</reference>
<proteinExistence type="predicted"/>
<dbReference type="GeneID" id="73044481"/>
<dbReference type="SUPFAM" id="SSF55136">
    <property type="entry name" value="Probable bacterial effector-binding domain"/>
    <property type="match status" value="2"/>
</dbReference>
<dbReference type="InterPro" id="IPR006917">
    <property type="entry name" value="SOUL_heme-bd"/>
</dbReference>
<dbReference type="Proteomes" id="UP001595945">
    <property type="component" value="Unassembled WGS sequence"/>
</dbReference>
<keyword evidence="3" id="KW-1185">Reference proteome</keyword>
<dbReference type="InterPro" id="IPR011256">
    <property type="entry name" value="Reg_factor_effector_dom_sf"/>
</dbReference>
<dbReference type="AlphaFoldDB" id="A0ABD5Q2R2"/>
<dbReference type="PANTHER" id="PTHR11220:SF1">
    <property type="entry name" value="HEME-BINDING PROTEIN 2"/>
    <property type="match status" value="1"/>
</dbReference>
<gene>
    <name evidence="2" type="ORF">ACFO9K_11170</name>
</gene>
<dbReference type="Gene3D" id="3.20.80.10">
    <property type="entry name" value="Regulatory factor, effector binding domain"/>
    <property type="match status" value="1"/>
</dbReference>
<evidence type="ECO:0000256" key="1">
    <source>
        <dbReference type="SAM" id="MobiDB-lite"/>
    </source>
</evidence>
<name>A0ABD5Q2R2_9EURY</name>
<dbReference type="Pfam" id="PF04832">
    <property type="entry name" value="SOUL"/>
    <property type="match status" value="2"/>
</dbReference>
<feature type="region of interest" description="Disordered" evidence="1">
    <location>
        <begin position="108"/>
        <end position="127"/>
    </location>
</feature>
<sequence>MRTRTKALLAGAGGLLAAWVGWGAYVGRTTERVPAETIDTFDGVELRRYPRTVLVETTADDQSTAFGRLFRYISGENAADEELSMTAPVATDAAGTDVPTTAPVRTALTGGENVPMTAPVRTTAGSDGRDGGVTMAFYLPAEYTPGSAPTPTDPRVRLVVEPPRTLAVRQFSWYVTDDRVERNLREMRDALDGREVDPRGRPVVFQYDDPWTPPFMRRNEVAVEVELGEENR</sequence>
<evidence type="ECO:0000313" key="3">
    <source>
        <dbReference type="Proteomes" id="UP001595945"/>
    </source>
</evidence>
<accession>A0ABD5Q2R2</accession>
<evidence type="ECO:0000313" key="2">
    <source>
        <dbReference type="EMBL" id="MFC4824819.1"/>
    </source>
</evidence>
<protein>
    <submittedName>
        <fullName evidence="2">SOUL family heme-binding protein</fullName>
    </submittedName>
</protein>
<comment type="caution">
    <text evidence="2">The sequence shown here is derived from an EMBL/GenBank/DDBJ whole genome shotgun (WGS) entry which is preliminary data.</text>
</comment>
<dbReference type="RefSeq" id="WP_254269464.1">
    <property type="nucleotide sequence ID" value="NZ_CP100400.1"/>
</dbReference>